<protein>
    <recommendedName>
        <fullName evidence="6">Phosphoenolpyruvate synthase</fullName>
        <ecNumber evidence="5">2.7.9.2</ecNumber>
    </recommendedName>
    <alternativeName>
        <fullName evidence="13">Pyruvate, water dikinase</fullName>
    </alternativeName>
</protein>
<evidence type="ECO:0000256" key="12">
    <source>
        <dbReference type="ARBA" id="ARBA00022842"/>
    </source>
</evidence>
<dbReference type="GO" id="GO:0008986">
    <property type="term" value="F:pyruvate, water dikinase activity"/>
    <property type="evidence" value="ECO:0007669"/>
    <property type="project" value="UniProtKB-EC"/>
</dbReference>
<comment type="caution">
    <text evidence="16">The sequence shown here is derived from an EMBL/GenBank/DDBJ whole genome shotgun (WGS) entry which is preliminary data.</text>
</comment>
<comment type="similarity">
    <text evidence="4">Belongs to the PEP-utilizing enzyme family.</text>
</comment>
<keyword evidence="12" id="KW-0460">Magnesium</keyword>
<dbReference type="GO" id="GO:0005524">
    <property type="term" value="F:ATP binding"/>
    <property type="evidence" value="ECO:0007669"/>
    <property type="project" value="UniProtKB-KW"/>
</dbReference>
<dbReference type="Pfam" id="PF01326">
    <property type="entry name" value="PPDK_N"/>
    <property type="match status" value="1"/>
</dbReference>
<dbReference type="AlphaFoldDB" id="A0A9D1K776"/>
<evidence type="ECO:0000259" key="15">
    <source>
        <dbReference type="Pfam" id="PF01326"/>
    </source>
</evidence>
<keyword evidence="8" id="KW-0479">Metal-binding</keyword>
<keyword evidence="7" id="KW-0808">Transferase</keyword>
<evidence type="ECO:0000256" key="10">
    <source>
        <dbReference type="ARBA" id="ARBA00022777"/>
    </source>
</evidence>
<dbReference type="PANTHER" id="PTHR43030:SF1">
    <property type="entry name" value="PHOSPHOENOLPYRUVATE SYNTHASE"/>
    <property type="match status" value="1"/>
</dbReference>
<feature type="domain" description="Pyruvate phosphate dikinase AMP/ATP-binding" evidence="15">
    <location>
        <begin position="292"/>
        <end position="658"/>
    </location>
</feature>
<evidence type="ECO:0000256" key="11">
    <source>
        <dbReference type="ARBA" id="ARBA00022840"/>
    </source>
</evidence>
<reference evidence="16" key="2">
    <citation type="journal article" date="2021" name="PeerJ">
        <title>Extensive microbial diversity within the chicken gut microbiome revealed by metagenomics and culture.</title>
        <authorList>
            <person name="Gilroy R."/>
            <person name="Ravi A."/>
            <person name="Getino M."/>
            <person name="Pursley I."/>
            <person name="Horton D.L."/>
            <person name="Alikhan N.F."/>
            <person name="Baker D."/>
            <person name="Gharbi K."/>
            <person name="Hall N."/>
            <person name="Watson M."/>
            <person name="Adriaenssens E.M."/>
            <person name="Foster-Nyarko E."/>
            <person name="Jarju S."/>
            <person name="Secka A."/>
            <person name="Antonio M."/>
            <person name="Oren A."/>
            <person name="Chaudhuri R.R."/>
            <person name="La Ragione R."/>
            <person name="Hildebrand F."/>
            <person name="Pallen M.J."/>
        </authorList>
    </citation>
    <scope>NUCLEOTIDE SEQUENCE</scope>
    <source>
        <strain evidence="16">ChiHecec3B27-6122</strain>
    </source>
</reference>
<evidence type="ECO:0000256" key="1">
    <source>
        <dbReference type="ARBA" id="ARBA00001946"/>
    </source>
</evidence>
<keyword evidence="11" id="KW-0067">ATP-binding</keyword>
<evidence type="ECO:0000256" key="13">
    <source>
        <dbReference type="ARBA" id="ARBA00033470"/>
    </source>
</evidence>
<dbReference type="EMBL" id="DVJS01000025">
    <property type="protein sequence ID" value="HIS96538.1"/>
    <property type="molecule type" value="Genomic_DNA"/>
</dbReference>
<dbReference type="PANTHER" id="PTHR43030">
    <property type="entry name" value="PHOSPHOENOLPYRUVATE SYNTHASE"/>
    <property type="match status" value="1"/>
</dbReference>
<dbReference type="Gene3D" id="3.30.1490.20">
    <property type="entry name" value="ATP-grasp fold, A domain"/>
    <property type="match status" value="1"/>
</dbReference>
<evidence type="ECO:0000313" key="17">
    <source>
        <dbReference type="Proteomes" id="UP000886876"/>
    </source>
</evidence>
<evidence type="ECO:0000256" key="5">
    <source>
        <dbReference type="ARBA" id="ARBA00011996"/>
    </source>
</evidence>
<dbReference type="Proteomes" id="UP000886876">
    <property type="component" value="Unassembled WGS sequence"/>
</dbReference>
<comment type="function">
    <text evidence="2">Catalyzes the phosphorylation of pyruvate to phosphoenolpyruvate.</text>
</comment>
<gene>
    <name evidence="16" type="ORF">IAD42_01030</name>
</gene>
<evidence type="ECO:0000313" key="16">
    <source>
        <dbReference type="EMBL" id="HIS96538.1"/>
    </source>
</evidence>
<sequence>MVAFERVPSGYPGVDEVFDYIRMGDNVVWQVSGLEEYRLFADAFVRQALKDGRNLIYMHYARHESLFSPQPGLKVFEFDPMQGFEPFTVEIYNRITEEGPDAFYIFDCLSELQVAWHTDQMMGNFFRVTCPYLFELNTVAYFPLMRGRHSFETMASIRDTTQVLIDVYTSDSAVYIHTLKAVDRDAVNIYLPHVSRSGGPFKPLDGGVSLSRYYKLLDDISAHTQDQNLDSHDRFFAVAKLEFGRGRFRDETERKILESMMSKDPQVQRLIHQLFEPKDYFTLRDRMIGSGAIGGKACGMLLARKIAEVCLPEFREHTEPHDSFYIGSDVFYTYIVSNNCWRARIEQRTEEGYFSKAEELKQALLSGTFPENIREQFKAMLSYYGQSPIIVRSSSFLEDGFGNAFAGKYESVFCVNFGPLEKRLQAFEDAVRHVYASTMDISALEYRMQRGLEKKDEQMSILVQRVSGSWAGPYYLPGVAGVGYSRCLYKTSQDADPTAGMLRLVVGLGTKAVDRTEDDYPRLVNLDRPTATTLTSVADRHRFSQHYVDVIDRERQAFRSVSMEVVHKFLPDWFHDLMFERDYEAESALRDMGIKDEVWFITCQGFLERTKFPQLMRSLLKTLENVYGTPVDIEYAVNTEDGDFVINILQCRPLYVGQPGGKVTMPELPEEDVFFDLDDSSMGMSSVTDIDVVIEIDAKEYYEFPYARKRMAANAVGLINRYYKGKGKKIMLLAPGRLGTSSPELGVPCSFADISGFAGVCEVSDDRAGYMPELSYGSHMFQDLVEANIFYCAIWNDKRTLRYNPGLLSGLPNKFSEICPNMPELAKMFRVTEPEGLCCWLDAVSNRAVCGYKRLAK</sequence>
<evidence type="ECO:0000256" key="9">
    <source>
        <dbReference type="ARBA" id="ARBA00022741"/>
    </source>
</evidence>
<dbReference type="InterPro" id="IPR006319">
    <property type="entry name" value="PEP_synth"/>
</dbReference>
<accession>A0A9D1K776</accession>
<keyword evidence="9" id="KW-0547">Nucleotide-binding</keyword>
<reference evidence="16" key="1">
    <citation type="submission" date="2020-10" db="EMBL/GenBank/DDBJ databases">
        <authorList>
            <person name="Gilroy R."/>
        </authorList>
    </citation>
    <scope>NUCLEOTIDE SEQUENCE</scope>
    <source>
        <strain evidence="16">ChiHecec3B27-6122</strain>
    </source>
</reference>
<dbReference type="EC" id="2.7.9.2" evidence="5"/>
<evidence type="ECO:0000256" key="4">
    <source>
        <dbReference type="ARBA" id="ARBA00007837"/>
    </source>
</evidence>
<comment type="cofactor">
    <cofactor evidence="1">
        <name>Mg(2+)</name>
        <dbReference type="ChEBI" id="CHEBI:18420"/>
    </cofactor>
</comment>
<evidence type="ECO:0000256" key="2">
    <source>
        <dbReference type="ARBA" id="ARBA00002988"/>
    </source>
</evidence>
<organism evidence="16 17">
    <name type="scientific">Candidatus Scatomorpha pullistercoris</name>
    <dbReference type="NCBI Taxonomy" id="2840929"/>
    <lineage>
        <taxon>Bacteria</taxon>
        <taxon>Bacillati</taxon>
        <taxon>Bacillota</taxon>
        <taxon>Clostridia</taxon>
        <taxon>Eubacteriales</taxon>
        <taxon>Candidatus Scatomorpha</taxon>
    </lineage>
</organism>
<dbReference type="InterPro" id="IPR013815">
    <property type="entry name" value="ATP_grasp_subdomain_1"/>
</dbReference>
<proteinExistence type="inferred from homology"/>
<evidence type="ECO:0000256" key="14">
    <source>
        <dbReference type="ARBA" id="ARBA00047700"/>
    </source>
</evidence>
<comment type="pathway">
    <text evidence="3">Carbohydrate biosynthesis; gluconeogenesis.</text>
</comment>
<dbReference type="InterPro" id="IPR002192">
    <property type="entry name" value="PPDK_AMP/ATP-bd"/>
</dbReference>
<dbReference type="GO" id="GO:0046872">
    <property type="term" value="F:metal ion binding"/>
    <property type="evidence" value="ECO:0007669"/>
    <property type="project" value="UniProtKB-KW"/>
</dbReference>
<evidence type="ECO:0000256" key="6">
    <source>
        <dbReference type="ARBA" id="ARBA00021623"/>
    </source>
</evidence>
<evidence type="ECO:0000256" key="8">
    <source>
        <dbReference type="ARBA" id="ARBA00022723"/>
    </source>
</evidence>
<evidence type="ECO:0000256" key="7">
    <source>
        <dbReference type="ARBA" id="ARBA00022679"/>
    </source>
</evidence>
<evidence type="ECO:0000256" key="3">
    <source>
        <dbReference type="ARBA" id="ARBA00004742"/>
    </source>
</evidence>
<dbReference type="SUPFAM" id="SSF56059">
    <property type="entry name" value="Glutathione synthetase ATP-binding domain-like"/>
    <property type="match status" value="1"/>
</dbReference>
<comment type="catalytic activity">
    <reaction evidence="14">
        <text>pyruvate + ATP + H2O = phosphoenolpyruvate + AMP + phosphate + 2 H(+)</text>
        <dbReference type="Rhea" id="RHEA:11364"/>
        <dbReference type="ChEBI" id="CHEBI:15361"/>
        <dbReference type="ChEBI" id="CHEBI:15377"/>
        <dbReference type="ChEBI" id="CHEBI:15378"/>
        <dbReference type="ChEBI" id="CHEBI:30616"/>
        <dbReference type="ChEBI" id="CHEBI:43474"/>
        <dbReference type="ChEBI" id="CHEBI:58702"/>
        <dbReference type="ChEBI" id="CHEBI:456215"/>
        <dbReference type="EC" id="2.7.9.2"/>
    </reaction>
</comment>
<name>A0A9D1K776_9FIRM</name>
<keyword evidence="10" id="KW-0418">Kinase</keyword>